<feature type="compositionally biased region" description="Polar residues" evidence="5">
    <location>
        <begin position="305"/>
        <end position="322"/>
    </location>
</feature>
<evidence type="ECO:0000313" key="8">
    <source>
        <dbReference type="Proteomes" id="UP000653565"/>
    </source>
</evidence>
<reference evidence="7" key="2">
    <citation type="submission" date="2020-04" db="EMBL/GenBank/DDBJ databases">
        <authorList>
            <person name="Santos R.A.C."/>
            <person name="Steenwyk J.L."/>
            <person name="Rivero-Menendez O."/>
            <person name="Mead M.E."/>
            <person name="Silva L.P."/>
            <person name="Bastos R.W."/>
            <person name="Alastruey-Izquierdo A."/>
            <person name="Goldman G.H."/>
            <person name="Rokas A."/>
        </authorList>
    </citation>
    <scope>NUCLEOTIDE SEQUENCE</scope>
    <source>
        <strain evidence="7">CNM-CM6805</strain>
    </source>
</reference>
<dbReference type="InterPro" id="IPR036322">
    <property type="entry name" value="WD40_repeat_dom_sf"/>
</dbReference>
<feature type="compositionally biased region" description="Basic and acidic residues" evidence="5">
    <location>
        <begin position="249"/>
        <end position="261"/>
    </location>
</feature>
<dbReference type="Gene3D" id="1.10.3330.10">
    <property type="entry name" value="Oxo-4-hydroxy-4-carboxy-5-ureidoimidazoline decarboxylase"/>
    <property type="match status" value="1"/>
</dbReference>
<feature type="compositionally biased region" description="Polar residues" evidence="5">
    <location>
        <begin position="1092"/>
        <end position="1103"/>
    </location>
</feature>
<feature type="region of interest" description="Disordered" evidence="5">
    <location>
        <begin position="533"/>
        <end position="554"/>
    </location>
</feature>
<dbReference type="PROSITE" id="PS50294">
    <property type="entry name" value="WD_REPEATS_REGION"/>
    <property type="match status" value="2"/>
</dbReference>
<dbReference type="PANTHER" id="PTHR14221">
    <property type="entry name" value="WD REPEAT DOMAIN 44"/>
    <property type="match status" value="1"/>
</dbReference>
<feature type="region of interest" description="Disordered" evidence="5">
    <location>
        <begin position="78"/>
        <end position="109"/>
    </location>
</feature>
<feature type="region of interest" description="Disordered" evidence="5">
    <location>
        <begin position="1068"/>
        <end position="1106"/>
    </location>
</feature>
<feature type="repeat" description="WD" evidence="4">
    <location>
        <begin position="606"/>
        <end position="648"/>
    </location>
</feature>
<dbReference type="PANTHER" id="PTHR14221:SF0">
    <property type="entry name" value="WD REPEAT-CONTAINING PROTEIN 44"/>
    <property type="match status" value="1"/>
</dbReference>
<feature type="compositionally biased region" description="Polar residues" evidence="5">
    <location>
        <begin position="281"/>
        <end position="298"/>
    </location>
</feature>
<feature type="compositionally biased region" description="Polar residues" evidence="5">
    <location>
        <begin position="994"/>
        <end position="1008"/>
    </location>
</feature>
<evidence type="ECO:0000256" key="5">
    <source>
        <dbReference type="SAM" id="MobiDB-lite"/>
    </source>
</evidence>
<dbReference type="FunFam" id="2.130.10.10:FF:000697">
    <property type="entry name" value="WD repeat protein, variant"/>
    <property type="match status" value="1"/>
</dbReference>
<evidence type="ECO:0000256" key="1">
    <source>
        <dbReference type="ARBA" id="ARBA00022574"/>
    </source>
</evidence>
<dbReference type="CDD" id="cd00200">
    <property type="entry name" value="WD40"/>
    <property type="match status" value="1"/>
</dbReference>
<keyword evidence="3" id="KW-0677">Repeat</keyword>
<dbReference type="AlphaFoldDB" id="A0A8H4HAI2"/>
<dbReference type="Pfam" id="PF00400">
    <property type="entry name" value="WD40"/>
    <property type="match status" value="5"/>
</dbReference>
<keyword evidence="1 4" id="KW-0853">WD repeat</keyword>
<name>A0A8H4HAI2_9EURO</name>
<dbReference type="InterPro" id="IPR040324">
    <property type="entry name" value="WDR44/Dgr2"/>
</dbReference>
<evidence type="ECO:0000259" key="6">
    <source>
        <dbReference type="Pfam" id="PF09349"/>
    </source>
</evidence>
<dbReference type="InterPro" id="IPR001680">
    <property type="entry name" value="WD40_rpt"/>
</dbReference>
<dbReference type="Proteomes" id="UP000653565">
    <property type="component" value="Unassembled WGS sequence"/>
</dbReference>
<organism evidence="7 8">
    <name type="scientific">Aspergillus fumigatiaffinis</name>
    <dbReference type="NCBI Taxonomy" id="340414"/>
    <lineage>
        <taxon>Eukaryota</taxon>
        <taxon>Fungi</taxon>
        <taxon>Dikarya</taxon>
        <taxon>Ascomycota</taxon>
        <taxon>Pezizomycotina</taxon>
        <taxon>Eurotiomycetes</taxon>
        <taxon>Eurotiomycetidae</taxon>
        <taxon>Eurotiales</taxon>
        <taxon>Aspergillaceae</taxon>
        <taxon>Aspergillus</taxon>
        <taxon>Aspergillus subgen. Fumigati</taxon>
    </lineage>
</organism>
<dbReference type="SMART" id="SM00320">
    <property type="entry name" value="WD40"/>
    <property type="match status" value="5"/>
</dbReference>
<dbReference type="Pfam" id="PF09349">
    <property type="entry name" value="OHCU_decarbox"/>
    <property type="match status" value="1"/>
</dbReference>
<feature type="domain" description="Oxo-4-hydroxy-4-carboxy-5-ureidoimidazoline decarboxylase" evidence="6">
    <location>
        <begin position="13"/>
        <end position="168"/>
    </location>
</feature>
<sequence>MSSSLPPISSLPSLPQDEQFRALDTLFEPSPELHALMAPVISNQTFSSYNRLIDAVGGRMSALSPKNSPTDDKILTGILGSHPRLGRPKAADTEHMSELSKSEQANLNTGAEEQAEKLRLLNVEYEERFPGLRFVTFVNGRSRDVIMVEMRQRIERGDIERERQQTIQFPRALSILFYGLFYDLSTQLYTGRNFPIHRTGLYLNSTCAITSLKLTMAEGSQETDDQRVQVPRASTAPALPAIITTTVSSRKEGQHNDDNSNKNDSPSVATAGLLQTSQSFPVGSVASDNASGSSANQQDTKKNARSSIQSNTYGRNSISSPTLYGPSADSSAIDPLSQHIIKRTNTERSIPLKLLGRASYEAEAGGTNDYSPAEQGSIPGDPVLRQKPPKDKKKGVSFLSRIIGGKKKENLSEAEDDVSESDTFRMDANAAAQPIGFFPKFPPPPKYIRVKAYYKKDKTFSRVFLAQELTDTEAPSNNSVKDATGSTTGTLSGGNTGKAIWALSFSKDGKYLAAAGQDRRVRVWAVIASPDDRKEEGLGEGEEAQHGDEPPRLKAPVFRTKPIQVYEGHTGSVLDLSWSKNNFLLSSSMDKTVRLWHVSRSECLCCFQHSDFVTSIQFHPRDDRFFLAGSLDTKLRLWSIPDKSVAFVAAVPDMITSVAFTPDGRHSIAGCLNGMCNIYDTDGLKPVGQIHVRSARGRNAKGSKITGIDTITLPPGDPNGEVKLLITSNDSRIRQYNFRDRTLEAKYRGNENTCSQIRASFSDDGKHIICGSEDRRAYVWPTGAVEKDFDKRAVEVLETRSAIVTAAVMAPSKTKQVLGFSDDPVYDICNPPPVTLVSAAEKENARQNRNSDISKLAQVSPSYLSRSTHPEGNIIIVADYSGKIRVLRQDCAFQKRRYENWDTHSTFSRRLLRRSNSARHSISSSIGKESSHKTPSERIISWRNSVIGHDTAKREGSRHGTRTRSPSPHKSIPDVSRYSSPVRQFSGGAPADSLSLTVSTQPSAYKSSFDSRRSSVEASKRNAEDVGMAPTARTIVAKGKDKDNPLWLQGQHSYAFWNKITHDALAAQNKTPSQSRDSNRLSVPGRKFSMGSALSSDYGSSNGEGDEGDVLRCDNCQGTNFRATKSRTGKQKLICVRCHRPLT</sequence>
<feature type="region of interest" description="Disordered" evidence="5">
    <location>
        <begin position="912"/>
        <end position="1025"/>
    </location>
</feature>
<dbReference type="SUPFAM" id="SSF50978">
    <property type="entry name" value="WD40 repeat-like"/>
    <property type="match status" value="1"/>
</dbReference>
<feature type="region of interest" description="Disordered" evidence="5">
    <location>
        <begin position="281"/>
        <end position="330"/>
    </location>
</feature>
<feature type="compositionally biased region" description="Low complexity" evidence="5">
    <location>
        <begin position="918"/>
        <end position="928"/>
    </location>
</feature>
<comment type="caution">
    <text evidence="7">The sequence shown here is derived from an EMBL/GenBank/DDBJ whole genome shotgun (WGS) entry which is preliminary data.</text>
</comment>
<dbReference type="EMBL" id="JAAAPX010000036">
    <property type="protein sequence ID" value="KAF4238824.1"/>
    <property type="molecule type" value="Genomic_DNA"/>
</dbReference>
<feature type="compositionally biased region" description="Basic and acidic residues" evidence="5">
    <location>
        <begin position="89"/>
        <end position="101"/>
    </location>
</feature>
<feature type="repeat" description="WD" evidence="4">
    <location>
        <begin position="566"/>
        <end position="606"/>
    </location>
</feature>
<feature type="region of interest" description="Disordered" evidence="5">
    <location>
        <begin position="472"/>
        <end position="491"/>
    </location>
</feature>
<keyword evidence="8" id="KW-1185">Reference proteome</keyword>
<dbReference type="PROSITE" id="PS50082">
    <property type="entry name" value="WD_REPEATS_2"/>
    <property type="match status" value="3"/>
</dbReference>
<keyword evidence="2" id="KW-0659">Purine metabolism</keyword>
<gene>
    <name evidence="7" type="ORF">CNMCM6805_006200</name>
</gene>
<evidence type="ECO:0000256" key="3">
    <source>
        <dbReference type="ARBA" id="ARBA00022737"/>
    </source>
</evidence>
<evidence type="ECO:0000313" key="7">
    <source>
        <dbReference type="EMBL" id="KAF4238824.1"/>
    </source>
</evidence>
<dbReference type="SUPFAM" id="SSF158694">
    <property type="entry name" value="UraD-Like"/>
    <property type="match status" value="1"/>
</dbReference>
<feature type="region of interest" description="Disordered" evidence="5">
    <location>
        <begin position="220"/>
        <end position="268"/>
    </location>
</feature>
<feature type="region of interest" description="Disordered" evidence="5">
    <location>
        <begin position="363"/>
        <end position="399"/>
    </location>
</feature>
<dbReference type="InterPro" id="IPR018020">
    <property type="entry name" value="OHCU_decarboxylase"/>
</dbReference>
<dbReference type="InterPro" id="IPR015943">
    <property type="entry name" value="WD40/YVTN_repeat-like_dom_sf"/>
</dbReference>
<accession>A0A8H4HAI2</accession>
<feature type="compositionally biased region" description="Basic and acidic residues" evidence="5">
    <location>
        <begin position="1009"/>
        <end position="1024"/>
    </location>
</feature>
<dbReference type="GO" id="GO:0006144">
    <property type="term" value="P:purine nucleobase metabolic process"/>
    <property type="evidence" value="ECO:0007669"/>
    <property type="project" value="UniProtKB-KW"/>
</dbReference>
<feature type="compositionally biased region" description="Basic and acidic residues" evidence="5">
    <location>
        <begin position="533"/>
        <end position="552"/>
    </location>
</feature>
<evidence type="ECO:0000256" key="4">
    <source>
        <dbReference type="PROSITE-ProRule" id="PRU00221"/>
    </source>
</evidence>
<dbReference type="Gene3D" id="2.130.10.10">
    <property type="entry name" value="YVTN repeat-like/Quinoprotein amine dehydrogenase"/>
    <property type="match status" value="1"/>
</dbReference>
<feature type="compositionally biased region" description="Low complexity" evidence="5">
    <location>
        <begin position="233"/>
        <end position="246"/>
    </location>
</feature>
<proteinExistence type="predicted"/>
<protein>
    <recommendedName>
        <fullName evidence="6">Oxo-4-hydroxy-4-carboxy-5-ureidoimidazoline decarboxylase domain-containing protein</fullName>
    </recommendedName>
</protein>
<dbReference type="InterPro" id="IPR036778">
    <property type="entry name" value="OHCU_decarboxylase_sf"/>
</dbReference>
<feature type="repeat" description="WD" evidence="4">
    <location>
        <begin position="500"/>
        <end position="524"/>
    </location>
</feature>
<evidence type="ECO:0000256" key="2">
    <source>
        <dbReference type="ARBA" id="ARBA00022631"/>
    </source>
</evidence>
<reference evidence="7" key="1">
    <citation type="journal article" date="2020" name="bioRxiv">
        <title>Genomic and phenotypic heterogeneity of clinical isolates of the human pathogens Aspergillus fumigatus, Aspergillus lentulus and Aspergillus fumigatiaffinis.</title>
        <authorList>
            <person name="dos Santos R.A.C."/>
            <person name="Steenwyk J.L."/>
            <person name="Rivero-Menendez O."/>
            <person name="Mead M.E."/>
            <person name="Silva L.P."/>
            <person name="Bastos R.W."/>
            <person name="Alastruey-Izquierdo A."/>
            <person name="Goldman G.H."/>
            <person name="Rokas A."/>
        </authorList>
    </citation>
    <scope>NUCLEOTIDE SEQUENCE</scope>
    <source>
        <strain evidence="7">CNM-CM6805</strain>
    </source>
</reference>